<feature type="region of interest" description="Disordered" evidence="11">
    <location>
        <begin position="329"/>
        <end position="348"/>
    </location>
</feature>
<dbReference type="FunFam" id="2.10.90.10:FF:000008">
    <property type="entry name" value="Bone morphogenetic protein 3"/>
    <property type="match status" value="1"/>
</dbReference>
<dbReference type="Pfam" id="PF00019">
    <property type="entry name" value="TGF_beta"/>
    <property type="match status" value="1"/>
</dbReference>
<accession>A0A9D4CWL6</accession>
<organism evidence="13 14">
    <name type="scientific">Dreissena polymorpha</name>
    <name type="common">Zebra mussel</name>
    <name type="synonym">Mytilus polymorpha</name>
    <dbReference type="NCBI Taxonomy" id="45954"/>
    <lineage>
        <taxon>Eukaryota</taxon>
        <taxon>Metazoa</taxon>
        <taxon>Spiralia</taxon>
        <taxon>Lophotrochozoa</taxon>
        <taxon>Mollusca</taxon>
        <taxon>Bivalvia</taxon>
        <taxon>Autobranchia</taxon>
        <taxon>Heteroconchia</taxon>
        <taxon>Euheterodonta</taxon>
        <taxon>Imparidentia</taxon>
        <taxon>Neoheterodontei</taxon>
        <taxon>Myida</taxon>
        <taxon>Dreissenoidea</taxon>
        <taxon>Dreissenidae</taxon>
        <taxon>Dreissena</taxon>
    </lineage>
</organism>
<evidence type="ECO:0000313" key="13">
    <source>
        <dbReference type="EMBL" id="KAH3734866.1"/>
    </source>
</evidence>
<gene>
    <name evidence="13" type="ORF">DPMN_041316</name>
</gene>
<evidence type="ECO:0000256" key="3">
    <source>
        <dbReference type="ARBA" id="ARBA00022514"/>
    </source>
</evidence>
<dbReference type="GO" id="GO:0005125">
    <property type="term" value="F:cytokine activity"/>
    <property type="evidence" value="ECO:0007669"/>
    <property type="project" value="UniProtKB-KW"/>
</dbReference>
<dbReference type="Gene3D" id="2.60.120.970">
    <property type="match status" value="1"/>
</dbReference>
<evidence type="ECO:0000256" key="5">
    <source>
        <dbReference type="ARBA" id="ARBA00022685"/>
    </source>
</evidence>
<dbReference type="PRINTS" id="PR00669">
    <property type="entry name" value="INHIBINA"/>
</dbReference>
<keyword evidence="3" id="KW-0202">Cytokine</keyword>
<sequence>MVACVRTSDESSDLTVDNGRMHEAVRSLLGFKGNPRAVHPARLQRDAPQFMMDLYNRISEGGMPASKLKGNTVRSLRSKIESLNGNQMFVFNLTSLVSTFEDTVSAEIHLFKRKKDKFNKNAEMTILLHKISSGNVEQIAELPVSFESYGWQSFDVFDALKLCSSSSSSYQYYLGLNFKISNPHGNIRMLDLKKLMHKHSVPYLIVYSNDTKNVDIDELEQLSLKQKNTDTLPAELSSVDSVLPDIKQRNKRSVLDNNADYPPIINSRARSMSILTNEIPEDPEDYNRPYTISIKKHKTHPGMLQTRKESRHKLTDKTLIPYPGEYVRNRKRDKKRNRKKGKKNNQLELPKEWEDLRARAEEEVAAGACSKKKLVVNFNDIGWGEWIISPKSFKAHYCSGTCSFPLTKKMRPSNHATIQSLVNAVGINPEVPAPCCVPDKLSSITLLYFDENGNVVLKNYPNMTVQKCACR</sequence>
<dbReference type="PANTHER" id="PTHR11848:SF270">
    <property type="entry name" value="BONE MORPHOGENETIC PROTEIN 3-LIKE"/>
    <property type="match status" value="1"/>
</dbReference>
<dbReference type="Gene3D" id="2.10.90.10">
    <property type="entry name" value="Cystine-knot cytokines"/>
    <property type="match status" value="1"/>
</dbReference>
<dbReference type="SUPFAM" id="SSF57501">
    <property type="entry name" value="Cystine-knot cytokines"/>
    <property type="match status" value="1"/>
</dbReference>
<evidence type="ECO:0000256" key="1">
    <source>
        <dbReference type="ARBA" id="ARBA00004613"/>
    </source>
</evidence>
<dbReference type="SMART" id="SM00204">
    <property type="entry name" value="TGFB"/>
    <property type="match status" value="1"/>
</dbReference>
<evidence type="ECO:0000256" key="11">
    <source>
        <dbReference type="SAM" id="MobiDB-lite"/>
    </source>
</evidence>
<reference evidence="13" key="1">
    <citation type="journal article" date="2019" name="bioRxiv">
        <title>The Genome of the Zebra Mussel, Dreissena polymorpha: A Resource for Invasive Species Research.</title>
        <authorList>
            <person name="McCartney M.A."/>
            <person name="Auch B."/>
            <person name="Kono T."/>
            <person name="Mallez S."/>
            <person name="Zhang Y."/>
            <person name="Obille A."/>
            <person name="Becker A."/>
            <person name="Abrahante J.E."/>
            <person name="Garbe J."/>
            <person name="Badalamenti J.P."/>
            <person name="Herman A."/>
            <person name="Mangelson H."/>
            <person name="Liachko I."/>
            <person name="Sullivan S."/>
            <person name="Sone E.D."/>
            <person name="Koren S."/>
            <person name="Silverstein K.A.T."/>
            <person name="Beckman K.B."/>
            <person name="Gohl D.M."/>
        </authorList>
    </citation>
    <scope>NUCLEOTIDE SEQUENCE</scope>
    <source>
        <strain evidence="13">Duluth1</strain>
        <tissue evidence="13">Whole animal</tissue>
    </source>
</reference>
<keyword evidence="6" id="KW-0732">Signal</keyword>
<dbReference type="InterPro" id="IPR029034">
    <property type="entry name" value="Cystine-knot_cytokine"/>
</dbReference>
<dbReference type="InterPro" id="IPR015615">
    <property type="entry name" value="TGF-beta-rel"/>
</dbReference>
<dbReference type="PROSITE" id="PS51362">
    <property type="entry name" value="TGF_BETA_2"/>
    <property type="match status" value="1"/>
</dbReference>
<evidence type="ECO:0000313" key="14">
    <source>
        <dbReference type="Proteomes" id="UP000828390"/>
    </source>
</evidence>
<comment type="similarity">
    <text evidence="2 10">Belongs to the TGF-beta family.</text>
</comment>
<feature type="compositionally biased region" description="Basic residues" evidence="11">
    <location>
        <begin position="329"/>
        <end position="343"/>
    </location>
</feature>
<evidence type="ECO:0000256" key="7">
    <source>
        <dbReference type="ARBA" id="ARBA00023030"/>
    </source>
</evidence>
<dbReference type="PROSITE" id="PS00250">
    <property type="entry name" value="TGF_BETA_1"/>
    <property type="match status" value="1"/>
</dbReference>
<keyword evidence="4" id="KW-0964">Secreted</keyword>
<dbReference type="CDD" id="cd13763">
    <property type="entry name" value="TGF_beta_BMP3_like"/>
    <property type="match status" value="1"/>
</dbReference>
<dbReference type="PANTHER" id="PTHR11848">
    <property type="entry name" value="TGF-BETA FAMILY"/>
    <property type="match status" value="1"/>
</dbReference>
<dbReference type="AlphaFoldDB" id="A0A9D4CWL6"/>
<keyword evidence="7 10" id="KW-0339">Growth factor</keyword>
<keyword evidence="9" id="KW-0325">Glycoprotein</keyword>
<comment type="subcellular location">
    <subcellularLocation>
        <location evidence="1">Secreted</location>
    </subcellularLocation>
</comment>
<evidence type="ECO:0000256" key="9">
    <source>
        <dbReference type="ARBA" id="ARBA00023180"/>
    </source>
</evidence>
<evidence type="ECO:0000256" key="4">
    <source>
        <dbReference type="ARBA" id="ARBA00022525"/>
    </source>
</evidence>
<name>A0A9D4CWL6_DREPO</name>
<dbReference type="Proteomes" id="UP000828390">
    <property type="component" value="Unassembled WGS sequence"/>
</dbReference>
<dbReference type="InterPro" id="IPR001839">
    <property type="entry name" value="TGF-b_C"/>
</dbReference>
<comment type="caution">
    <text evidence="13">The sequence shown here is derived from an EMBL/GenBank/DDBJ whole genome shotgun (WGS) entry which is preliminary data.</text>
</comment>
<feature type="domain" description="TGF-beta family profile" evidence="12">
    <location>
        <begin position="357"/>
        <end position="471"/>
    </location>
</feature>
<reference evidence="13" key="2">
    <citation type="submission" date="2020-11" db="EMBL/GenBank/DDBJ databases">
        <authorList>
            <person name="McCartney M.A."/>
            <person name="Auch B."/>
            <person name="Kono T."/>
            <person name="Mallez S."/>
            <person name="Becker A."/>
            <person name="Gohl D.M."/>
            <person name="Silverstein K.A.T."/>
            <person name="Koren S."/>
            <person name="Bechman K.B."/>
            <person name="Herman A."/>
            <person name="Abrahante J.E."/>
            <person name="Garbe J."/>
        </authorList>
    </citation>
    <scope>NUCLEOTIDE SEQUENCE</scope>
    <source>
        <strain evidence="13">Duluth1</strain>
        <tissue evidence="13">Whole animal</tissue>
    </source>
</reference>
<keyword evidence="5" id="KW-0165">Cleavage on pair of basic residues</keyword>
<evidence type="ECO:0000256" key="2">
    <source>
        <dbReference type="ARBA" id="ARBA00006656"/>
    </source>
</evidence>
<evidence type="ECO:0000256" key="8">
    <source>
        <dbReference type="ARBA" id="ARBA00023157"/>
    </source>
</evidence>
<dbReference type="GO" id="GO:0008083">
    <property type="term" value="F:growth factor activity"/>
    <property type="evidence" value="ECO:0007669"/>
    <property type="project" value="UniProtKB-KW"/>
</dbReference>
<protein>
    <recommendedName>
        <fullName evidence="12">TGF-beta family profile domain-containing protein</fullName>
    </recommendedName>
</protein>
<evidence type="ECO:0000256" key="6">
    <source>
        <dbReference type="ARBA" id="ARBA00022729"/>
    </source>
</evidence>
<dbReference type="GO" id="GO:0005615">
    <property type="term" value="C:extracellular space"/>
    <property type="evidence" value="ECO:0007669"/>
    <property type="project" value="UniProtKB-KW"/>
</dbReference>
<evidence type="ECO:0000256" key="10">
    <source>
        <dbReference type="RuleBase" id="RU000354"/>
    </source>
</evidence>
<keyword evidence="14" id="KW-1185">Reference proteome</keyword>
<dbReference type="InterPro" id="IPR017948">
    <property type="entry name" value="TGFb_CS"/>
</dbReference>
<dbReference type="EMBL" id="JAIWYP010000011">
    <property type="protein sequence ID" value="KAH3734866.1"/>
    <property type="molecule type" value="Genomic_DNA"/>
</dbReference>
<proteinExistence type="inferred from homology"/>
<dbReference type="InterPro" id="IPR001111">
    <property type="entry name" value="TGF-b_propeptide"/>
</dbReference>
<evidence type="ECO:0000259" key="12">
    <source>
        <dbReference type="PROSITE" id="PS51362"/>
    </source>
</evidence>
<keyword evidence="8" id="KW-1015">Disulfide bond</keyword>
<dbReference type="Pfam" id="PF00688">
    <property type="entry name" value="TGFb_propeptide"/>
    <property type="match status" value="1"/>
</dbReference>